<proteinExistence type="predicted"/>
<organism evidence="1 2">
    <name type="scientific">Neisseria lactamica ATCC 23970</name>
    <dbReference type="NCBI Taxonomy" id="546265"/>
    <lineage>
        <taxon>Bacteria</taxon>
        <taxon>Pseudomonadati</taxon>
        <taxon>Pseudomonadota</taxon>
        <taxon>Betaproteobacteria</taxon>
        <taxon>Neisseriales</taxon>
        <taxon>Neisseriaceae</taxon>
        <taxon>Neisseria</taxon>
    </lineage>
</organism>
<dbReference type="AlphaFoldDB" id="D0WCP9"/>
<accession>D0WCP9</accession>
<comment type="caution">
    <text evidence="1">The sequence shown here is derived from an EMBL/GenBank/DDBJ whole genome shotgun (WGS) entry which is preliminary data.</text>
</comment>
<sequence>MGFFVTYVLILLRKISYNLLPYVTIDYYPLPFFYGMFYGTF</sequence>
<protein>
    <submittedName>
        <fullName evidence="1">Uncharacterized protein</fullName>
    </submittedName>
</protein>
<dbReference type="Proteomes" id="UP000003843">
    <property type="component" value="Unassembled WGS sequence"/>
</dbReference>
<evidence type="ECO:0000313" key="1">
    <source>
        <dbReference type="EMBL" id="EEZ74617.1"/>
    </source>
</evidence>
<gene>
    <name evidence="1" type="ORF">NEILACOT_05333</name>
</gene>
<evidence type="ECO:0000313" key="2">
    <source>
        <dbReference type="Proteomes" id="UP000003843"/>
    </source>
</evidence>
<dbReference type="EMBL" id="ACEQ02000035">
    <property type="protein sequence ID" value="EEZ74617.1"/>
    <property type="molecule type" value="Genomic_DNA"/>
</dbReference>
<name>D0WCP9_NEILA</name>
<reference evidence="1 2" key="1">
    <citation type="submission" date="2009-10" db="EMBL/GenBank/DDBJ databases">
        <authorList>
            <person name="Weinstock G."/>
            <person name="Sodergren E."/>
            <person name="Clifton S."/>
            <person name="Fulton L."/>
            <person name="Fulton B."/>
            <person name="Courtney L."/>
            <person name="Fronick C."/>
            <person name="Harrison M."/>
            <person name="Strong C."/>
            <person name="Farmer C."/>
            <person name="Delahaunty K."/>
            <person name="Markovic C."/>
            <person name="Hall O."/>
            <person name="Minx P."/>
            <person name="Tomlinson C."/>
            <person name="Mitreva M."/>
            <person name="Nelson J."/>
            <person name="Hou S."/>
            <person name="Wollam A."/>
            <person name="Pepin K.H."/>
            <person name="Johnson M."/>
            <person name="Bhonagiri V."/>
            <person name="Nash W.E."/>
            <person name="Warren W."/>
            <person name="Chinwalla A."/>
            <person name="Mardis E.R."/>
            <person name="Wilson R.K."/>
        </authorList>
    </citation>
    <scope>NUCLEOTIDE SEQUENCE [LARGE SCALE GENOMIC DNA]</scope>
    <source>
        <strain evidence="1 2">ATCC 23970</strain>
    </source>
</reference>